<proteinExistence type="predicted"/>
<organism evidence="1 2">
    <name type="scientific">Paraburkholderia caledonica</name>
    <dbReference type="NCBI Taxonomy" id="134536"/>
    <lineage>
        <taxon>Bacteria</taxon>
        <taxon>Pseudomonadati</taxon>
        <taxon>Pseudomonadota</taxon>
        <taxon>Betaproteobacteria</taxon>
        <taxon>Burkholderiales</taxon>
        <taxon>Burkholderiaceae</taxon>
        <taxon>Paraburkholderia</taxon>
    </lineage>
</organism>
<dbReference type="Proteomes" id="UP001229486">
    <property type="component" value="Unassembled WGS sequence"/>
</dbReference>
<dbReference type="EMBL" id="JAURTK010000005">
    <property type="protein sequence ID" value="MDP9648728.1"/>
    <property type="molecule type" value="Genomic_DNA"/>
</dbReference>
<name>A0AB73IFB3_9BURK</name>
<protein>
    <recommendedName>
        <fullName evidence="3">Transposase</fullName>
    </recommendedName>
</protein>
<comment type="caution">
    <text evidence="1">The sequence shown here is derived from an EMBL/GenBank/DDBJ whole genome shotgun (WGS) entry which is preliminary data.</text>
</comment>
<evidence type="ECO:0008006" key="3">
    <source>
        <dbReference type="Google" id="ProtNLM"/>
    </source>
</evidence>
<evidence type="ECO:0000313" key="1">
    <source>
        <dbReference type="EMBL" id="MDP9648728.1"/>
    </source>
</evidence>
<evidence type="ECO:0000313" key="2">
    <source>
        <dbReference type="Proteomes" id="UP001229486"/>
    </source>
</evidence>
<dbReference type="RefSeq" id="WP_392394408.1">
    <property type="nucleotide sequence ID" value="NZ_JAURTK010000005.1"/>
</dbReference>
<accession>A0AB73IFB3</accession>
<sequence length="59" mass="6740">MFPAVPHEHYFEKCFPQKTAALTRVAHVGHELRSFFLHVLDTESISAIASIVGFEKNQR</sequence>
<dbReference type="AlphaFoldDB" id="A0AB73IFB3"/>
<reference evidence="1" key="1">
    <citation type="submission" date="2023-07" db="EMBL/GenBank/DDBJ databases">
        <title>Sorghum-associated microbial communities from plants grown in Nebraska, USA.</title>
        <authorList>
            <person name="Schachtman D."/>
        </authorList>
    </citation>
    <scope>NUCLEOTIDE SEQUENCE</scope>
    <source>
        <strain evidence="1">DS1061</strain>
    </source>
</reference>
<gene>
    <name evidence="1" type="ORF">J2793_004194</name>
</gene>